<accession>A0A5Q6RPI3</accession>
<dbReference type="EMBL" id="VDFQ02000006">
    <property type="protein sequence ID" value="KAA1419973.1"/>
    <property type="molecule type" value="Genomic_DNA"/>
</dbReference>
<proteinExistence type="predicted"/>
<reference evidence="1 2" key="1">
    <citation type="submission" date="2019-09" db="EMBL/GenBank/DDBJ databases">
        <title>Mumia zhuanghuii sp. nov. isolated from the intestinal contents of plateau pika (Ochotona curzoniae) in the Qinghai-Tibet plateau of China.</title>
        <authorList>
            <person name="Tian Z."/>
        </authorList>
    </citation>
    <scope>NUCLEOTIDE SEQUENCE [LARGE SCALE GENOMIC DNA]</scope>
    <source>
        <strain evidence="2">350</strain>
    </source>
</reference>
<comment type="caution">
    <text evidence="1">The sequence shown here is derived from an EMBL/GenBank/DDBJ whole genome shotgun (WGS) entry which is preliminary data.</text>
</comment>
<dbReference type="AlphaFoldDB" id="A0A5Q6RPI3"/>
<evidence type="ECO:0000313" key="1">
    <source>
        <dbReference type="EMBL" id="KAA1419973.1"/>
    </source>
</evidence>
<gene>
    <name evidence="1" type="ORF">FE697_018960</name>
</gene>
<dbReference type="Proteomes" id="UP000307768">
    <property type="component" value="Unassembled WGS sequence"/>
</dbReference>
<sequence>MAPFYEVDDTTATHTSGRQISGLSADVQTAKSTLVSALEAVTPGSRHGVGDVTTGVDSFQTWAVETANAVANGVSNLGNNTSNGANTVAHTTNDTTALQNQQSVLSRDVNAVSGRAIAV</sequence>
<evidence type="ECO:0000313" key="2">
    <source>
        <dbReference type="Proteomes" id="UP000307768"/>
    </source>
</evidence>
<name>A0A5Q6RPI3_9ACTN</name>
<dbReference type="RefSeq" id="WP_149771197.1">
    <property type="nucleotide sequence ID" value="NZ_VDFQ02000006.1"/>
</dbReference>
<protein>
    <submittedName>
        <fullName evidence="1">Uncharacterized protein</fullName>
    </submittedName>
</protein>
<organism evidence="1 2">
    <name type="scientific">Mumia zhuanghuii</name>
    <dbReference type="NCBI Taxonomy" id="2585211"/>
    <lineage>
        <taxon>Bacteria</taxon>
        <taxon>Bacillati</taxon>
        <taxon>Actinomycetota</taxon>
        <taxon>Actinomycetes</taxon>
        <taxon>Propionibacteriales</taxon>
        <taxon>Nocardioidaceae</taxon>
        <taxon>Mumia</taxon>
    </lineage>
</organism>